<evidence type="ECO:0000313" key="1">
    <source>
        <dbReference type="Proteomes" id="UP000887578"/>
    </source>
</evidence>
<proteinExistence type="predicted"/>
<organism evidence="1 2">
    <name type="scientific">Panagrolaimus davidi</name>
    <dbReference type="NCBI Taxonomy" id="227884"/>
    <lineage>
        <taxon>Eukaryota</taxon>
        <taxon>Metazoa</taxon>
        <taxon>Ecdysozoa</taxon>
        <taxon>Nematoda</taxon>
        <taxon>Chromadorea</taxon>
        <taxon>Rhabditida</taxon>
        <taxon>Tylenchina</taxon>
        <taxon>Panagrolaimomorpha</taxon>
        <taxon>Panagrolaimoidea</taxon>
        <taxon>Panagrolaimidae</taxon>
        <taxon>Panagrolaimus</taxon>
    </lineage>
</organism>
<protein>
    <submittedName>
        <fullName evidence="2">Uncharacterized protein</fullName>
    </submittedName>
</protein>
<sequence>MIKLTHDYYAPICREILVDKKCDPEAIYRFAFSGKECLDAFEAVLCSAKYAYITSAGYFADLGEKAYFHSDKYNIKRIMECIGLSIEHIRISEIPGEHELLIDAVCEAKKLTRISLEDGYFSPDAFYQIIQACSESIKIVFTGMPIDSDVNPMDLNLDSMTVECYANEKQRRKDYLKQSFYRTENLVLRFHSFRDQNASKFFGMKNSISSFVKKLDVGFAGIDTSLNSFENLLQNIFITYPNLTNLQISFYYVKRVYGLSSLKDMQSFIELWNQQLSTFNNSNNCNIKLFWGMKCVKTIDFKKYFIHRCKELIHGFESTVINENLIEMKSQTLSEEKSFQIEIENFTVSNEKKN</sequence>
<name>A0A914QVD7_9BILA</name>
<evidence type="ECO:0000313" key="2">
    <source>
        <dbReference type="WBParaSite" id="PDA_v2.g31524.t1"/>
    </source>
</evidence>
<dbReference type="Proteomes" id="UP000887578">
    <property type="component" value="Unplaced"/>
</dbReference>
<accession>A0A914QVD7</accession>
<reference evidence="2" key="1">
    <citation type="submission" date="2022-11" db="UniProtKB">
        <authorList>
            <consortium name="WormBaseParasite"/>
        </authorList>
    </citation>
    <scope>IDENTIFICATION</scope>
</reference>
<dbReference type="AlphaFoldDB" id="A0A914QVD7"/>
<keyword evidence="1" id="KW-1185">Reference proteome</keyword>
<dbReference type="WBParaSite" id="PDA_v2.g31524.t1">
    <property type="protein sequence ID" value="PDA_v2.g31524.t1"/>
    <property type="gene ID" value="PDA_v2.g31524"/>
</dbReference>